<accession>A0A1H2BAG6</accession>
<keyword evidence="2" id="KW-0378">Hydrolase</keyword>
<evidence type="ECO:0000313" key="2">
    <source>
        <dbReference type="EMBL" id="SDT55213.1"/>
    </source>
</evidence>
<evidence type="ECO:0000313" key="4">
    <source>
        <dbReference type="Proteomes" id="UP000434925"/>
    </source>
</evidence>
<dbReference type="InterPro" id="IPR052159">
    <property type="entry name" value="Competence_DNA_uptake"/>
</dbReference>
<reference evidence="1 4" key="3">
    <citation type="submission" date="2019-09" db="EMBL/GenBank/DDBJ databases">
        <title>Draft genome sequences of 48 bacterial type strains from the CCUG.</title>
        <authorList>
            <person name="Tunovic T."/>
            <person name="Pineiro-Iglesias B."/>
            <person name="Unosson C."/>
            <person name="Inganas E."/>
            <person name="Ohlen M."/>
            <person name="Cardew S."/>
            <person name="Jensie-Markopoulos S."/>
            <person name="Salva-Serra F."/>
            <person name="Jaen-Luchoro D."/>
            <person name="Karlsson R."/>
            <person name="Svensson-Stadler L."/>
            <person name="Chun J."/>
            <person name="Moore E."/>
        </authorList>
    </citation>
    <scope>NUCLEOTIDE SEQUENCE [LARGE SCALE GENOMIC DNA]</scope>
    <source>
        <strain evidence="1 4">CCUG 51522</strain>
    </source>
</reference>
<gene>
    <name evidence="1" type="ORF">F7R14_27430</name>
    <name evidence="2" type="ORF">SAMN04490191_5134</name>
</gene>
<dbReference type="SUPFAM" id="SSF56281">
    <property type="entry name" value="Metallo-hydrolase/oxidoreductase"/>
    <property type="match status" value="1"/>
</dbReference>
<name>A0A1H2BAG6_9PSED</name>
<dbReference type="PANTHER" id="PTHR30619">
    <property type="entry name" value="DNA INTERNALIZATION/COMPETENCE PROTEIN COMEC/REC2"/>
    <property type="match status" value="1"/>
</dbReference>
<dbReference type="InterPro" id="IPR036866">
    <property type="entry name" value="RibonucZ/Hydroxyglut_hydro"/>
</dbReference>
<dbReference type="AlphaFoldDB" id="A0A1H2BAG6"/>
<evidence type="ECO:0000313" key="3">
    <source>
        <dbReference type="Proteomes" id="UP000182814"/>
    </source>
</evidence>
<dbReference type="RefSeq" id="WP_053078287.1">
    <property type="nucleotide sequence ID" value="NZ_JYLB01000003.1"/>
</dbReference>
<dbReference type="Proteomes" id="UP000434925">
    <property type="component" value="Unassembled WGS sequence"/>
</dbReference>
<reference evidence="3" key="2">
    <citation type="submission" date="2016-10" db="EMBL/GenBank/DDBJ databases">
        <authorList>
            <person name="Varghese N."/>
            <person name="Submissions S."/>
        </authorList>
    </citation>
    <scope>NUCLEOTIDE SEQUENCE [LARGE SCALE GENOMIC DNA]</scope>
    <source>
        <strain evidence="3">BS3782</strain>
    </source>
</reference>
<organism evidence="2 3">
    <name type="scientific">Pseudomonas lini</name>
    <dbReference type="NCBI Taxonomy" id="163011"/>
    <lineage>
        <taxon>Bacteria</taxon>
        <taxon>Pseudomonadati</taxon>
        <taxon>Pseudomonadota</taxon>
        <taxon>Gammaproteobacteria</taxon>
        <taxon>Pseudomonadales</taxon>
        <taxon>Pseudomonadaceae</taxon>
        <taxon>Pseudomonas</taxon>
    </lineage>
</organism>
<dbReference type="GO" id="GO:0016787">
    <property type="term" value="F:hydrolase activity"/>
    <property type="evidence" value="ECO:0007669"/>
    <property type="project" value="UniProtKB-KW"/>
</dbReference>
<keyword evidence="3" id="KW-1185">Reference proteome</keyword>
<reference evidence="2" key="1">
    <citation type="submission" date="2016-10" db="EMBL/GenBank/DDBJ databases">
        <authorList>
            <person name="de Groot N.N."/>
        </authorList>
    </citation>
    <scope>NUCLEOTIDE SEQUENCE [LARGE SCALE GENOMIC DNA]</scope>
    <source>
        <strain evidence="2">BS3782</strain>
    </source>
</reference>
<dbReference type="EMBL" id="LT629746">
    <property type="protein sequence ID" value="SDT55213.1"/>
    <property type="molecule type" value="Genomic_DNA"/>
</dbReference>
<proteinExistence type="predicted"/>
<dbReference type="Proteomes" id="UP000182814">
    <property type="component" value="Chromosome I"/>
</dbReference>
<protein>
    <submittedName>
        <fullName evidence="2">Metal-dependent hydrolase, beta-lactamase superfamily II</fullName>
    </submittedName>
</protein>
<dbReference type="EMBL" id="VZPO01000013">
    <property type="protein sequence ID" value="KAB0498273.1"/>
    <property type="molecule type" value="Genomic_DNA"/>
</dbReference>
<evidence type="ECO:0000313" key="1">
    <source>
        <dbReference type="EMBL" id="KAB0498273.1"/>
    </source>
</evidence>
<dbReference type="PANTHER" id="PTHR30619:SF1">
    <property type="entry name" value="RECOMBINATION PROTEIN 2"/>
    <property type="match status" value="1"/>
</dbReference>
<sequence>MLFYVQQVNKEKGSNFHQVVLDFATSSDHVSFARLLNDRAALDGSVQESSSSMIRFSYEPNGYSSFREGSWYEIDPKAFDSAEYVPVEMNAAGGLFLGAELNNVPWTKVSHAKKLAPPQVATVSTVPIQFLTDPDPTGIITLTVVNCGHANWNEIETPSDRIIYDVGASRLFTKAEVRAIIDSRTISTEKRPICLFISHWDVDHYLALLEFTPIELAKLRNVVVPSQVPNTATFERVRRLLADNNVPLTAIPPAERPPKSSRVIALAQHWRQGAFTLFRATSGRARNQTGIVLGVQGSNQVALLTGDHHYDKVLAASGDVTSYSKTACVLVTPHHGGAAGNVSAKDWQNFFSTLTTPISCGANSYGHPIGEVEAALNSMQSGVPLWRTDQKGTWITTL</sequence>
<dbReference type="Gene3D" id="3.60.15.10">
    <property type="entry name" value="Ribonuclease Z/Hydroxyacylglutathione hydrolase-like"/>
    <property type="match status" value="1"/>
</dbReference>